<gene>
    <name evidence="1" type="ORF">E2C01_069486</name>
</gene>
<organism evidence="1 2">
    <name type="scientific">Portunus trituberculatus</name>
    <name type="common">Swimming crab</name>
    <name type="synonym">Neptunus trituberculatus</name>
    <dbReference type="NCBI Taxonomy" id="210409"/>
    <lineage>
        <taxon>Eukaryota</taxon>
        <taxon>Metazoa</taxon>
        <taxon>Ecdysozoa</taxon>
        <taxon>Arthropoda</taxon>
        <taxon>Crustacea</taxon>
        <taxon>Multicrustacea</taxon>
        <taxon>Malacostraca</taxon>
        <taxon>Eumalacostraca</taxon>
        <taxon>Eucarida</taxon>
        <taxon>Decapoda</taxon>
        <taxon>Pleocyemata</taxon>
        <taxon>Brachyura</taxon>
        <taxon>Eubrachyura</taxon>
        <taxon>Portunoidea</taxon>
        <taxon>Portunidae</taxon>
        <taxon>Portuninae</taxon>
        <taxon>Portunus</taxon>
    </lineage>
</organism>
<keyword evidence="2" id="KW-1185">Reference proteome</keyword>
<sequence length="41" mass="4403">MPKGMLGGGGSGRRRQAHVVQTKINPALSLGRCVEPCDLRR</sequence>
<protein>
    <submittedName>
        <fullName evidence="1">Uncharacterized protein</fullName>
    </submittedName>
</protein>
<dbReference type="Proteomes" id="UP000324222">
    <property type="component" value="Unassembled WGS sequence"/>
</dbReference>
<reference evidence="1 2" key="1">
    <citation type="submission" date="2019-05" db="EMBL/GenBank/DDBJ databases">
        <title>Another draft genome of Portunus trituberculatus and its Hox gene families provides insights of decapod evolution.</title>
        <authorList>
            <person name="Jeong J.-H."/>
            <person name="Song I."/>
            <person name="Kim S."/>
            <person name="Choi T."/>
            <person name="Kim D."/>
            <person name="Ryu S."/>
            <person name="Kim W."/>
        </authorList>
    </citation>
    <scope>NUCLEOTIDE SEQUENCE [LARGE SCALE GENOMIC DNA]</scope>
    <source>
        <tissue evidence="1">Muscle</tissue>
    </source>
</reference>
<accession>A0A5B7HQ65</accession>
<dbReference type="AlphaFoldDB" id="A0A5B7HQ65"/>
<evidence type="ECO:0000313" key="1">
    <source>
        <dbReference type="EMBL" id="MPC75101.1"/>
    </source>
</evidence>
<name>A0A5B7HQ65_PORTR</name>
<comment type="caution">
    <text evidence="1">The sequence shown here is derived from an EMBL/GenBank/DDBJ whole genome shotgun (WGS) entry which is preliminary data.</text>
</comment>
<evidence type="ECO:0000313" key="2">
    <source>
        <dbReference type="Proteomes" id="UP000324222"/>
    </source>
</evidence>
<dbReference type="EMBL" id="VSRR010040375">
    <property type="protein sequence ID" value="MPC75101.1"/>
    <property type="molecule type" value="Genomic_DNA"/>
</dbReference>
<proteinExistence type="predicted"/>